<dbReference type="PROSITE" id="PS00301">
    <property type="entry name" value="G_TR_1"/>
    <property type="match status" value="1"/>
</dbReference>
<keyword evidence="7" id="KW-1185">Reference proteome</keyword>
<keyword evidence="2 4" id="KW-0342">GTP-binding</keyword>
<dbReference type="GO" id="GO:0043022">
    <property type="term" value="F:ribosome binding"/>
    <property type="evidence" value="ECO:0007669"/>
    <property type="project" value="UniProtKB-UniRule"/>
</dbReference>
<keyword evidence="4" id="KW-0378">Hydrolase</keyword>
<dbReference type="FunFam" id="3.30.70.870:FF:000003">
    <property type="entry name" value="GTP-binding protein TypA"/>
    <property type="match status" value="1"/>
</dbReference>
<dbReference type="Pfam" id="PF00679">
    <property type="entry name" value="EFG_C"/>
    <property type="match status" value="1"/>
</dbReference>
<comment type="catalytic activity">
    <reaction evidence="3 4">
        <text>GTP + H2O = GDP + phosphate + H(+)</text>
        <dbReference type="Rhea" id="RHEA:19669"/>
        <dbReference type="ChEBI" id="CHEBI:15377"/>
        <dbReference type="ChEBI" id="CHEBI:15378"/>
        <dbReference type="ChEBI" id="CHEBI:37565"/>
        <dbReference type="ChEBI" id="CHEBI:43474"/>
        <dbReference type="ChEBI" id="CHEBI:58189"/>
    </reaction>
</comment>
<gene>
    <name evidence="6" type="primary">typA</name>
    <name evidence="4" type="synonym">bipA</name>
    <name evidence="6" type="ordered locus">TERTU_4012</name>
</gene>
<evidence type="ECO:0000256" key="2">
    <source>
        <dbReference type="ARBA" id="ARBA00023134"/>
    </source>
</evidence>
<name>C5BTT9_TERTT</name>
<dbReference type="Gene3D" id="3.30.70.870">
    <property type="entry name" value="Elongation Factor G (Translational Gtpase), domain 3"/>
    <property type="match status" value="1"/>
</dbReference>
<keyword evidence="4" id="KW-0694">RNA-binding</keyword>
<keyword evidence="4" id="KW-0690">Ribosome biogenesis</keyword>
<keyword evidence="1 4" id="KW-0547">Nucleotide-binding</keyword>
<dbReference type="STRING" id="377629.TERTU_4012"/>
<dbReference type="FunFam" id="3.30.70.240:FF:000002">
    <property type="entry name" value="GTP-binding protein TypA"/>
    <property type="match status" value="1"/>
</dbReference>
<dbReference type="InterPro" id="IPR035651">
    <property type="entry name" value="BipA_V"/>
</dbReference>
<dbReference type="CDD" id="cd03691">
    <property type="entry name" value="BipA_TypA_II"/>
    <property type="match status" value="1"/>
</dbReference>
<dbReference type="SUPFAM" id="SSF54980">
    <property type="entry name" value="EF-G C-terminal domain-like"/>
    <property type="match status" value="2"/>
</dbReference>
<keyword evidence="4" id="KW-0699">rRNA-binding</keyword>
<protein>
    <recommendedName>
        <fullName evidence="4">Large ribosomal subunit assembly factor BipA</fullName>
        <ecNumber evidence="4">3.6.5.-</ecNumber>
    </recommendedName>
    <alternativeName>
        <fullName evidence="4">GTP-binding protein BipA</fullName>
    </alternativeName>
</protein>
<dbReference type="InterPro" id="IPR047041">
    <property type="entry name" value="BipA_GTP-bd_dom"/>
</dbReference>
<dbReference type="InterPro" id="IPR042116">
    <property type="entry name" value="TypA/BipA_C"/>
</dbReference>
<dbReference type="GO" id="GO:1990904">
    <property type="term" value="C:ribonucleoprotein complex"/>
    <property type="evidence" value="ECO:0007669"/>
    <property type="project" value="TreeGrafter"/>
</dbReference>
<dbReference type="GO" id="GO:0003924">
    <property type="term" value="F:GTPase activity"/>
    <property type="evidence" value="ECO:0007669"/>
    <property type="project" value="UniProtKB-UniRule"/>
</dbReference>
<dbReference type="FunFam" id="2.40.30.10:FF:000016">
    <property type="entry name" value="GTP-binding protein TypA"/>
    <property type="match status" value="1"/>
</dbReference>
<dbReference type="AlphaFoldDB" id="C5BTT9"/>
<dbReference type="HAMAP" id="MF_00849">
    <property type="entry name" value="BipA"/>
    <property type="match status" value="1"/>
</dbReference>
<evidence type="ECO:0000256" key="4">
    <source>
        <dbReference type="HAMAP-Rule" id="MF_00849"/>
    </source>
</evidence>
<dbReference type="CDD" id="cd03710">
    <property type="entry name" value="BipA_TypA_C"/>
    <property type="match status" value="1"/>
</dbReference>
<dbReference type="Pfam" id="PF21018">
    <property type="entry name" value="BipA_C"/>
    <property type="match status" value="1"/>
</dbReference>
<feature type="binding site" evidence="4">
    <location>
        <begin position="128"/>
        <end position="131"/>
    </location>
    <ligand>
        <name>GTP</name>
        <dbReference type="ChEBI" id="CHEBI:37565"/>
    </ligand>
</feature>
<dbReference type="Pfam" id="PF03144">
    <property type="entry name" value="GTP_EFTU_D2"/>
    <property type="match status" value="1"/>
</dbReference>
<comment type="function">
    <text evidence="4">A 50S ribosomal subunit assembly protein with GTPase activity, required for 50S subunit assembly at low temperatures, may also play a role in translation. Binds GTP and analogs. Binds the 70S ribosome between the 30S and 50S subunits, in a similar position as ribosome-bound EF-G; it contacts a number of ribosomal proteins, both rRNAs and the A-site tRNA.</text>
</comment>
<dbReference type="HOGENOM" id="CLU_017016_4_0_6"/>
<dbReference type="InterPro" id="IPR048876">
    <property type="entry name" value="BipA_C"/>
</dbReference>
<dbReference type="NCBIfam" id="TIGR01394">
    <property type="entry name" value="TypA_BipA"/>
    <property type="match status" value="1"/>
</dbReference>
<accession>C5BTT9</accession>
<evidence type="ECO:0000259" key="5">
    <source>
        <dbReference type="PROSITE" id="PS51722"/>
    </source>
</evidence>
<dbReference type="RefSeq" id="WP_015819067.1">
    <property type="nucleotide sequence ID" value="NC_012997.1"/>
</dbReference>
<sequence length="607" mass="67120">MIEKLRNIAIIAHVDHGKTTLVDKLLKQSGTLDRKDESSERIMDSNDQERERGITILAKNTAINWNGYRINIVDTPGHADFGGEVERVLSMVDSVLLLVDAVDGPMPQTRFVTSKAFERGLNPIVVINKIDRPGARPDWVMDQVFDLFDRLGATEDQLDFPIVYASALNGIAGMEEDNLAEDMTPLFQMIVDKVPHPPVEEAKPFQMQISALDYNSYVGVIGVGRITRGSLSPNQQVVVVDKDGKQRKAKVLQVMGYHGLQRVDTDQASAGDIVCITGIDKLGISDTLCDPNAIEALPALTVDEPTVSMTFQVNDSPFAGLEGKFVTSRNIKDRLEQELIHNVALRVRQGDTADKFVVSGRGELHLSVLIETMRREGFELGVSRPEVIQREVDGEIQEPFENVVIDVEDQHQGSVMEELGLRKAEMTNMEPDGKGRVRLEFIVPSRGLIGFRGLFLTLTSGSGIMTSIFDHYGPVKAGDVTSRQNGVLISMVKGKTLAYALFNLQDRGRLFLGHGEEIYEGQIVGLHSRDNDLVVNPTKAKQLTNIRAAGTDEALTLTPPVRHTLEQALEFIEDDELVEVTPESIRLRKKLLTENDRKRAKNAAGGK</sequence>
<comment type="subunit">
    <text evidence="4">Monomer.</text>
</comment>
<dbReference type="CDD" id="cd01891">
    <property type="entry name" value="TypA_BipA"/>
    <property type="match status" value="1"/>
</dbReference>
<dbReference type="PRINTS" id="PR00315">
    <property type="entry name" value="ELONGATNFCT"/>
</dbReference>
<evidence type="ECO:0000313" key="6">
    <source>
        <dbReference type="EMBL" id="ACR12954.1"/>
    </source>
</evidence>
<dbReference type="OrthoDB" id="9801472at2"/>
<dbReference type="PANTHER" id="PTHR42908">
    <property type="entry name" value="TRANSLATION ELONGATION FACTOR-RELATED"/>
    <property type="match status" value="1"/>
</dbReference>
<dbReference type="InterPro" id="IPR035647">
    <property type="entry name" value="EFG_III/V"/>
</dbReference>
<evidence type="ECO:0000256" key="3">
    <source>
        <dbReference type="ARBA" id="ARBA00048548"/>
    </source>
</evidence>
<feature type="binding site" evidence="4">
    <location>
        <begin position="15"/>
        <end position="20"/>
    </location>
    <ligand>
        <name>GTP</name>
        <dbReference type="ChEBI" id="CHEBI:37565"/>
    </ligand>
</feature>
<reference evidence="6 7" key="1">
    <citation type="journal article" date="2009" name="PLoS ONE">
        <title>The complete genome of Teredinibacter turnerae T7901: an intracellular endosymbiont of marine wood-boring bivalves (shipworms).</title>
        <authorList>
            <person name="Yang J.C."/>
            <person name="Madupu R."/>
            <person name="Durkin A.S."/>
            <person name="Ekborg N.A."/>
            <person name="Pedamallu C.S."/>
            <person name="Hostetler J.B."/>
            <person name="Radune D."/>
            <person name="Toms B.S."/>
            <person name="Henrissat B."/>
            <person name="Coutinho P.M."/>
            <person name="Schwarz S."/>
            <person name="Field L."/>
            <person name="Trindade-Silva A.E."/>
            <person name="Soares C.A.G."/>
            <person name="Elshahawi S."/>
            <person name="Hanora A."/>
            <person name="Schmidt E.W."/>
            <person name="Haygood M.G."/>
            <person name="Posfai J."/>
            <person name="Benner J."/>
            <person name="Madinger C."/>
            <person name="Nove J."/>
            <person name="Anton B."/>
            <person name="Chaudhary K."/>
            <person name="Foster J."/>
            <person name="Holman A."/>
            <person name="Kumar S."/>
            <person name="Lessard P.A."/>
            <person name="Luyten Y.A."/>
            <person name="Slatko B."/>
            <person name="Wood N."/>
            <person name="Wu B."/>
            <person name="Teplitski M."/>
            <person name="Mougous J.D."/>
            <person name="Ward N."/>
            <person name="Eisen J.A."/>
            <person name="Badger J.H."/>
            <person name="Distel D.L."/>
        </authorList>
    </citation>
    <scope>NUCLEOTIDE SEQUENCE [LARGE SCALE GENOMIC DNA]</scope>
    <source>
        <strain evidence="7">ATCC 39867 / T7901</strain>
    </source>
</reference>
<dbReference type="KEGG" id="ttu:TERTU_4012"/>
<dbReference type="GO" id="GO:0010467">
    <property type="term" value="P:gene expression"/>
    <property type="evidence" value="ECO:0007669"/>
    <property type="project" value="UniProtKB-ARBA"/>
</dbReference>
<dbReference type="GO" id="GO:0000049">
    <property type="term" value="F:tRNA binding"/>
    <property type="evidence" value="ECO:0007669"/>
    <property type="project" value="UniProtKB-KW"/>
</dbReference>
<dbReference type="Gene3D" id="2.40.50.250">
    <property type="entry name" value="bipa protein"/>
    <property type="match status" value="1"/>
</dbReference>
<dbReference type="NCBIfam" id="TIGR00231">
    <property type="entry name" value="small_GTP"/>
    <property type="match status" value="1"/>
</dbReference>
<dbReference type="SUPFAM" id="SSF50447">
    <property type="entry name" value="Translation proteins"/>
    <property type="match status" value="1"/>
</dbReference>
<dbReference type="EMBL" id="CP001614">
    <property type="protein sequence ID" value="ACR12954.1"/>
    <property type="molecule type" value="Genomic_DNA"/>
</dbReference>
<dbReference type="SUPFAM" id="SSF52540">
    <property type="entry name" value="P-loop containing nucleoside triphosphate hydrolases"/>
    <property type="match status" value="1"/>
</dbReference>
<dbReference type="InterPro" id="IPR027417">
    <property type="entry name" value="P-loop_NTPase"/>
</dbReference>
<dbReference type="Gene3D" id="3.40.50.300">
    <property type="entry name" value="P-loop containing nucleotide triphosphate hydrolases"/>
    <property type="match status" value="1"/>
</dbReference>
<dbReference type="InterPro" id="IPR006298">
    <property type="entry name" value="BipA"/>
</dbReference>
<keyword evidence="4" id="KW-0963">Cytoplasm</keyword>
<dbReference type="GO" id="GO:0097216">
    <property type="term" value="F:guanosine tetraphosphate binding"/>
    <property type="evidence" value="ECO:0007669"/>
    <property type="project" value="UniProtKB-ARBA"/>
</dbReference>
<dbReference type="InterPro" id="IPR009000">
    <property type="entry name" value="Transl_B-barrel_sf"/>
</dbReference>
<evidence type="ECO:0000256" key="1">
    <source>
        <dbReference type="ARBA" id="ARBA00022741"/>
    </source>
</evidence>
<dbReference type="eggNOG" id="COG1217">
    <property type="taxonomic scope" value="Bacteria"/>
</dbReference>
<dbReference type="GO" id="GO:0005829">
    <property type="term" value="C:cytosol"/>
    <property type="evidence" value="ECO:0007669"/>
    <property type="project" value="TreeGrafter"/>
</dbReference>
<dbReference type="Gene3D" id="3.30.70.240">
    <property type="match status" value="1"/>
</dbReference>
<proteinExistence type="inferred from homology"/>
<dbReference type="EC" id="3.6.5.-" evidence="4"/>
<dbReference type="GO" id="GO:0005525">
    <property type="term" value="F:GTP binding"/>
    <property type="evidence" value="ECO:0007669"/>
    <property type="project" value="UniProtKB-UniRule"/>
</dbReference>
<dbReference type="InterPro" id="IPR047042">
    <property type="entry name" value="BipA_II"/>
</dbReference>
<dbReference type="GO" id="GO:0019843">
    <property type="term" value="F:rRNA binding"/>
    <property type="evidence" value="ECO:0007669"/>
    <property type="project" value="UniProtKB-KW"/>
</dbReference>
<keyword evidence="4" id="KW-0820">tRNA-binding</keyword>
<dbReference type="GO" id="GO:0000027">
    <property type="term" value="P:ribosomal large subunit assembly"/>
    <property type="evidence" value="ECO:0007669"/>
    <property type="project" value="UniProtKB-UniRule"/>
</dbReference>
<comment type="similarity">
    <text evidence="4">Belongs to the TRAFAC class translation factor GTPase superfamily. Classic translation factor GTPase family. BipA subfamily.</text>
</comment>
<dbReference type="PROSITE" id="PS51722">
    <property type="entry name" value="G_TR_2"/>
    <property type="match status" value="1"/>
</dbReference>
<dbReference type="InterPro" id="IPR000795">
    <property type="entry name" value="T_Tr_GTP-bd_dom"/>
</dbReference>
<dbReference type="FunFam" id="3.40.50.300:FF:000055">
    <property type="entry name" value="GTP-binding protein TypA"/>
    <property type="match status" value="1"/>
</dbReference>
<dbReference type="PANTHER" id="PTHR42908:SF8">
    <property type="entry name" value="TR-TYPE G DOMAIN-CONTAINING PROTEIN"/>
    <property type="match status" value="1"/>
</dbReference>
<dbReference type="InterPro" id="IPR005225">
    <property type="entry name" value="Small_GTP-bd"/>
</dbReference>
<dbReference type="InterPro" id="IPR047043">
    <property type="entry name" value="BipA_III"/>
</dbReference>
<dbReference type="InterPro" id="IPR031157">
    <property type="entry name" value="G_TR_CS"/>
</dbReference>
<dbReference type="GO" id="GO:0009409">
    <property type="term" value="P:response to cold"/>
    <property type="evidence" value="ECO:0007669"/>
    <property type="project" value="UniProtKB-ARBA"/>
</dbReference>
<dbReference type="InterPro" id="IPR000640">
    <property type="entry name" value="EFG_V-like"/>
</dbReference>
<dbReference type="Gene3D" id="2.40.30.10">
    <property type="entry name" value="Translation factors"/>
    <property type="match status" value="1"/>
</dbReference>
<organism evidence="6 7">
    <name type="scientific">Teredinibacter turnerae (strain ATCC 39867 / T7901)</name>
    <dbReference type="NCBI Taxonomy" id="377629"/>
    <lineage>
        <taxon>Bacteria</taxon>
        <taxon>Pseudomonadati</taxon>
        <taxon>Pseudomonadota</taxon>
        <taxon>Gammaproteobacteria</taxon>
        <taxon>Cellvibrionales</taxon>
        <taxon>Cellvibrionaceae</taxon>
        <taxon>Teredinibacter</taxon>
    </lineage>
</organism>
<dbReference type="CDD" id="cd16263">
    <property type="entry name" value="BipA_III"/>
    <property type="match status" value="1"/>
</dbReference>
<dbReference type="InterPro" id="IPR004161">
    <property type="entry name" value="EFTu-like_2"/>
</dbReference>
<dbReference type="FunFam" id="2.40.50.250:FF:000001">
    <property type="entry name" value="GTP-binding protein TypA"/>
    <property type="match status" value="1"/>
</dbReference>
<dbReference type="Pfam" id="PF00009">
    <property type="entry name" value="GTP_EFTU"/>
    <property type="match status" value="1"/>
</dbReference>
<feature type="domain" description="Tr-type G" evidence="5">
    <location>
        <begin position="3"/>
        <end position="199"/>
    </location>
</feature>
<evidence type="ECO:0000313" key="7">
    <source>
        <dbReference type="Proteomes" id="UP000009080"/>
    </source>
</evidence>
<comment type="subcellular location">
    <subcellularLocation>
        <location evidence="4">Cytoplasm</location>
    </subcellularLocation>
    <text evidence="4">Binds to ribosomes.</text>
</comment>
<dbReference type="Proteomes" id="UP000009080">
    <property type="component" value="Chromosome"/>
</dbReference>